<proteinExistence type="inferred from homology"/>
<feature type="compositionally biased region" description="Basic and acidic residues" evidence="18">
    <location>
        <begin position="57"/>
        <end position="68"/>
    </location>
</feature>
<name>A0A163IWZ3_ABSGL</name>
<dbReference type="AlphaFoldDB" id="A0A163IWZ3"/>
<comment type="similarity">
    <text evidence="11">Belongs to the DEAD box helicase family. DDX3/DED1 subfamily.</text>
</comment>
<feature type="compositionally biased region" description="Pro residues" evidence="18">
    <location>
        <begin position="924"/>
        <end position="938"/>
    </location>
</feature>
<evidence type="ECO:0000259" key="19">
    <source>
        <dbReference type="PROSITE" id="PS50199"/>
    </source>
</evidence>
<feature type="compositionally biased region" description="Polar residues" evidence="18">
    <location>
        <begin position="753"/>
        <end position="779"/>
    </location>
</feature>
<sequence>MDFSGGNAGFGGDVDFSSGNAGGDFGGGDAGYSAGNSGYDNGGDYGAGDYGAGDDSYNDRPKFEPREGDWDCPDCGKSNFANRTECFKCQAQRPEGMGAPAKPRREPRDDDWTCPSCDQSNFGNRTECFKCQAERPEGMGAPARPRMEPREGDWNCPSCDQSNFGSRVECFKCNAARPEGMGLPPREDRPDRFYNWASSRNRYEFNANNVDENNMGARDAELEKELFETDAAEQQTTLDFSRYENIPIRVERADGMDLKPVKTFLEADLHPVMKENVTLAKYANPTPVQQYSVPIITKGKDLMACAQTGSGKTAAFLIPTLSALFNKPELAQPRPQPYEARTFMAEPLVLILAPTRELCSQIFDDCRRWSYRSHLRPCAVYGGASSVTQLRQLERGCDILAAAPGRLMDFIERRKVSLKRVKYLILDEADRMLDMGFESIIRAIVEKRGLPTDRQTLMFSATFPRSIRKLARDFLRPDYLFLKVGRVGGTTNSITQKVMYVDEEEKREALRTLLNSQPPSRTLIFVETKRSADSLDQYLYDRSFPSTSIHGDRTQMEREDALLAFKSGQCPILVATAVAARGIDIRNVMHVINYDMPNDMDEYIHRIGRTARVGKSGLATSFYNDRSELLAPEVTKLLKENNQEIPDFLEQYVTENTVWEEDLDEEDVPAPSYAGQEWIPQERMIPGGPGSFAGAAGDNGGAADGAFNEGGYGGGAPPRRDGDWDCASCRAVNFARRTDCYKCHAEREGGDSGSNNYGYDQSASNGDASNMTAAWDSSQAPSWQAESSEPAAASGGWGGATETAEPAAASGGWGGAAETAQPAAASGGWGGAAETAQPAAASGGWGGAAEPAQPAQPAPEAAQPAAAAGGWGAPAAEPAQPAAAAGGWGAPAAEPAQPAAASGGWGAPAAAAPAPAAPAAAAPAPAPVAPAPVAPAPAAPVVEADSWGAAPSASSGSWAGAGW</sequence>
<comment type="function">
    <text evidence="14">ATP-binding RNA helicase involved in translation initiation. Remodels RNA in response to ADP and ATP concentrations by facilitating disruption, but also formation of RNA duplexes.</text>
</comment>
<dbReference type="GO" id="GO:0003743">
    <property type="term" value="F:translation initiation factor activity"/>
    <property type="evidence" value="ECO:0007669"/>
    <property type="project" value="UniProtKB-KW"/>
</dbReference>
<dbReference type="Gene3D" id="3.40.50.300">
    <property type="entry name" value="P-loop containing nucleotide triphosphate hydrolases"/>
    <property type="match status" value="2"/>
</dbReference>
<dbReference type="SUPFAM" id="SSF52540">
    <property type="entry name" value="P-loop containing nucleoside triphosphate hydrolases"/>
    <property type="match status" value="1"/>
</dbReference>
<feature type="region of interest" description="Disordered" evidence="18">
    <location>
        <begin position="1"/>
        <end position="68"/>
    </location>
</feature>
<dbReference type="InterPro" id="IPR001650">
    <property type="entry name" value="Helicase_C-like"/>
</dbReference>
<keyword evidence="10" id="KW-0694">RNA-binding</keyword>
<dbReference type="FunFam" id="3.40.50.300:FF:000008">
    <property type="entry name" value="ATP-dependent RNA helicase RhlB"/>
    <property type="match status" value="1"/>
</dbReference>
<dbReference type="SMART" id="SM00490">
    <property type="entry name" value="HELICc"/>
    <property type="match status" value="1"/>
</dbReference>
<dbReference type="SMART" id="SM00487">
    <property type="entry name" value="DEXDc"/>
    <property type="match status" value="1"/>
</dbReference>
<feature type="domain" description="RanBP2-type" evidence="19">
    <location>
        <begin position="150"/>
        <end position="179"/>
    </location>
</feature>
<keyword evidence="5 16" id="KW-0863">Zinc-finger</keyword>
<dbReference type="PROSITE" id="PS00039">
    <property type="entry name" value="DEAD_ATP_HELICASE"/>
    <property type="match status" value="1"/>
</dbReference>
<keyword evidence="24" id="KW-1185">Reference proteome</keyword>
<organism evidence="23">
    <name type="scientific">Absidia glauca</name>
    <name type="common">Pin mould</name>
    <dbReference type="NCBI Taxonomy" id="4829"/>
    <lineage>
        <taxon>Eukaryota</taxon>
        <taxon>Fungi</taxon>
        <taxon>Fungi incertae sedis</taxon>
        <taxon>Mucoromycota</taxon>
        <taxon>Mucoromycotina</taxon>
        <taxon>Mucoromycetes</taxon>
        <taxon>Mucorales</taxon>
        <taxon>Cunninghamellaceae</taxon>
        <taxon>Absidia</taxon>
    </lineage>
</organism>
<evidence type="ECO:0000256" key="1">
    <source>
        <dbReference type="ARBA" id="ARBA00012552"/>
    </source>
</evidence>
<keyword evidence="4" id="KW-0547">Nucleotide-binding</keyword>
<dbReference type="GO" id="GO:0005524">
    <property type="term" value="F:ATP binding"/>
    <property type="evidence" value="ECO:0007669"/>
    <property type="project" value="UniProtKB-KW"/>
</dbReference>
<dbReference type="InterPro" id="IPR000629">
    <property type="entry name" value="RNA-helicase_DEAD-box_CS"/>
</dbReference>
<evidence type="ECO:0000313" key="24">
    <source>
        <dbReference type="Proteomes" id="UP000078561"/>
    </source>
</evidence>
<dbReference type="Pfam" id="PF00271">
    <property type="entry name" value="Helicase_C"/>
    <property type="match status" value="1"/>
</dbReference>
<feature type="domain" description="Helicase ATP-binding" evidence="20">
    <location>
        <begin position="293"/>
        <end position="481"/>
    </location>
</feature>
<dbReference type="CDD" id="cd18787">
    <property type="entry name" value="SF2_C_DEAD"/>
    <property type="match status" value="1"/>
</dbReference>
<evidence type="ECO:0000313" key="23">
    <source>
        <dbReference type="EMBL" id="SAL95825.1"/>
    </source>
</evidence>
<dbReference type="GO" id="GO:0008270">
    <property type="term" value="F:zinc ion binding"/>
    <property type="evidence" value="ECO:0007669"/>
    <property type="project" value="UniProtKB-KW"/>
</dbReference>
<feature type="short sequence motif" description="Q motif" evidence="17">
    <location>
        <begin position="262"/>
        <end position="290"/>
    </location>
</feature>
<evidence type="ECO:0000256" key="7">
    <source>
        <dbReference type="ARBA" id="ARBA00022806"/>
    </source>
</evidence>
<evidence type="ECO:0000259" key="21">
    <source>
        <dbReference type="PROSITE" id="PS51194"/>
    </source>
</evidence>
<feature type="domain" description="RanBP2-type" evidence="19">
    <location>
        <begin position="66"/>
        <end position="95"/>
    </location>
</feature>
<dbReference type="PROSITE" id="PS51195">
    <property type="entry name" value="Q_MOTIF"/>
    <property type="match status" value="1"/>
</dbReference>
<dbReference type="PANTHER" id="PTHR47958">
    <property type="entry name" value="ATP-DEPENDENT RNA HELICASE DBP3"/>
    <property type="match status" value="1"/>
</dbReference>
<protein>
    <recommendedName>
        <fullName evidence="12">ATP-dependent RNA helicase DED1</fullName>
        <ecNumber evidence="1">3.6.4.13</ecNumber>
    </recommendedName>
    <alternativeName>
        <fullName evidence="13">ATP-dependent RNA helicase ded1</fullName>
    </alternativeName>
</protein>
<keyword evidence="3" id="KW-0479">Metal-binding</keyword>
<dbReference type="InterPro" id="IPR044763">
    <property type="entry name" value="Ded1/Dbp1_DEADc"/>
</dbReference>
<dbReference type="PROSITE" id="PS51192">
    <property type="entry name" value="HELICASE_ATP_BIND_1"/>
    <property type="match status" value="1"/>
</dbReference>
<dbReference type="InterPro" id="IPR001876">
    <property type="entry name" value="Znf_RanBP2"/>
</dbReference>
<dbReference type="InterPro" id="IPR011545">
    <property type="entry name" value="DEAD/DEAH_box_helicase_dom"/>
</dbReference>
<evidence type="ECO:0000256" key="9">
    <source>
        <dbReference type="ARBA" id="ARBA00022840"/>
    </source>
</evidence>
<feature type="region of interest" description="Disordered" evidence="18">
    <location>
        <begin position="745"/>
        <end position="940"/>
    </location>
</feature>
<feature type="domain" description="Helicase C-terminal" evidence="21">
    <location>
        <begin position="493"/>
        <end position="653"/>
    </location>
</feature>
<dbReference type="OMA" id="ITQKVMY"/>
<feature type="domain" description="RanBP2-type" evidence="19">
    <location>
        <begin position="108"/>
        <end position="137"/>
    </location>
</feature>
<dbReference type="Pfam" id="PF00270">
    <property type="entry name" value="DEAD"/>
    <property type="match status" value="1"/>
</dbReference>
<keyword evidence="7" id="KW-0347">Helicase</keyword>
<dbReference type="PROSITE" id="PS50199">
    <property type="entry name" value="ZF_RANBP2_2"/>
    <property type="match status" value="4"/>
</dbReference>
<dbReference type="InterPro" id="IPR027417">
    <property type="entry name" value="P-loop_NTPase"/>
</dbReference>
<dbReference type="GO" id="GO:0003723">
    <property type="term" value="F:RNA binding"/>
    <property type="evidence" value="ECO:0007669"/>
    <property type="project" value="UniProtKB-KW"/>
</dbReference>
<dbReference type="SMART" id="SM00547">
    <property type="entry name" value="ZnF_RBZ"/>
    <property type="match status" value="4"/>
</dbReference>
<evidence type="ECO:0000256" key="5">
    <source>
        <dbReference type="ARBA" id="ARBA00022771"/>
    </source>
</evidence>
<feature type="compositionally biased region" description="Gly residues" evidence="18">
    <location>
        <begin position="1"/>
        <end position="12"/>
    </location>
</feature>
<keyword evidence="8" id="KW-0862">Zinc</keyword>
<dbReference type="InterPro" id="IPR014014">
    <property type="entry name" value="RNA_helicase_DEAD_Q_motif"/>
</dbReference>
<accession>A0A163IWZ3</accession>
<dbReference type="Gene3D" id="4.10.1060.10">
    <property type="entry name" value="Zinc finger, RanBP2-type"/>
    <property type="match status" value="4"/>
</dbReference>
<evidence type="ECO:0000256" key="2">
    <source>
        <dbReference type="ARBA" id="ARBA00022540"/>
    </source>
</evidence>
<evidence type="ECO:0000256" key="14">
    <source>
        <dbReference type="ARBA" id="ARBA00025161"/>
    </source>
</evidence>
<evidence type="ECO:0000256" key="12">
    <source>
        <dbReference type="ARBA" id="ARBA00024397"/>
    </source>
</evidence>
<dbReference type="InterPro" id="IPR036443">
    <property type="entry name" value="Znf_RanBP2_sf"/>
</dbReference>
<evidence type="ECO:0000256" key="11">
    <source>
        <dbReference type="ARBA" id="ARBA00024358"/>
    </source>
</evidence>
<evidence type="ECO:0000256" key="15">
    <source>
        <dbReference type="ARBA" id="ARBA00047984"/>
    </source>
</evidence>
<dbReference type="EMBL" id="LT550481">
    <property type="protein sequence ID" value="SAL95825.1"/>
    <property type="molecule type" value="Genomic_DNA"/>
</dbReference>
<gene>
    <name evidence="23" type="primary">ABSGL_01166.1 scaffold 1223</name>
</gene>
<dbReference type="EC" id="3.6.4.13" evidence="1"/>
<evidence type="ECO:0000256" key="4">
    <source>
        <dbReference type="ARBA" id="ARBA00022741"/>
    </source>
</evidence>
<evidence type="ECO:0000256" key="8">
    <source>
        <dbReference type="ARBA" id="ARBA00022833"/>
    </source>
</evidence>
<evidence type="ECO:0000256" key="3">
    <source>
        <dbReference type="ARBA" id="ARBA00022723"/>
    </source>
</evidence>
<dbReference type="STRING" id="4829.A0A163IWZ3"/>
<evidence type="ECO:0000256" key="6">
    <source>
        <dbReference type="ARBA" id="ARBA00022801"/>
    </source>
</evidence>
<evidence type="ECO:0000256" key="13">
    <source>
        <dbReference type="ARBA" id="ARBA00024405"/>
    </source>
</evidence>
<dbReference type="Proteomes" id="UP000078561">
    <property type="component" value="Unassembled WGS sequence"/>
</dbReference>
<dbReference type="InParanoid" id="A0A163IWZ3"/>
<dbReference type="PROSITE" id="PS51194">
    <property type="entry name" value="HELICASE_CTER"/>
    <property type="match status" value="1"/>
</dbReference>
<feature type="domain" description="DEAD-box RNA helicase Q" evidence="22">
    <location>
        <begin position="262"/>
        <end position="290"/>
    </location>
</feature>
<keyword evidence="9" id="KW-0067">ATP-binding</keyword>
<dbReference type="CDD" id="cd17967">
    <property type="entry name" value="DEADc_DDX3_DDX4"/>
    <property type="match status" value="1"/>
</dbReference>
<evidence type="ECO:0000256" key="18">
    <source>
        <dbReference type="SAM" id="MobiDB-lite"/>
    </source>
</evidence>
<keyword evidence="6" id="KW-0378">Hydrolase</keyword>
<dbReference type="FunFam" id="3.40.50.300:FF:000397">
    <property type="entry name" value="Probable ATP-dependent RNA helicase DDX4"/>
    <property type="match status" value="1"/>
</dbReference>
<keyword evidence="2" id="KW-0396">Initiation factor</keyword>
<keyword evidence="2" id="KW-0648">Protein biosynthesis</keyword>
<dbReference type="GO" id="GO:0003724">
    <property type="term" value="F:RNA helicase activity"/>
    <property type="evidence" value="ECO:0007669"/>
    <property type="project" value="UniProtKB-EC"/>
</dbReference>
<feature type="domain" description="RanBP2-type" evidence="19">
    <location>
        <begin position="720"/>
        <end position="749"/>
    </location>
</feature>
<dbReference type="Pfam" id="PF00641">
    <property type="entry name" value="Zn_ribbon_RanBP"/>
    <property type="match status" value="4"/>
</dbReference>
<dbReference type="OrthoDB" id="196131at2759"/>
<feature type="compositionally biased region" description="Gly residues" evidence="18">
    <location>
        <begin position="20"/>
        <end position="30"/>
    </location>
</feature>
<evidence type="ECO:0000256" key="10">
    <source>
        <dbReference type="ARBA" id="ARBA00022884"/>
    </source>
</evidence>
<dbReference type="InterPro" id="IPR014001">
    <property type="entry name" value="Helicase_ATP-bd"/>
</dbReference>
<dbReference type="PROSITE" id="PS01358">
    <property type="entry name" value="ZF_RANBP2_1"/>
    <property type="match status" value="4"/>
</dbReference>
<feature type="compositionally biased region" description="Low complexity" evidence="18">
    <location>
        <begin position="780"/>
        <end position="923"/>
    </location>
</feature>
<comment type="catalytic activity">
    <reaction evidence="15">
        <text>ATP + H2O = ADP + phosphate + H(+)</text>
        <dbReference type="Rhea" id="RHEA:13065"/>
        <dbReference type="ChEBI" id="CHEBI:15377"/>
        <dbReference type="ChEBI" id="CHEBI:15378"/>
        <dbReference type="ChEBI" id="CHEBI:30616"/>
        <dbReference type="ChEBI" id="CHEBI:43474"/>
        <dbReference type="ChEBI" id="CHEBI:456216"/>
        <dbReference type="EC" id="3.6.4.13"/>
    </reaction>
</comment>
<feature type="compositionally biased region" description="Gly residues" evidence="18">
    <location>
        <begin position="40"/>
        <end position="51"/>
    </location>
</feature>
<evidence type="ECO:0000256" key="16">
    <source>
        <dbReference type="PROSITE-ProRule" id="PRU00322"/>
    </source>
</evidence>
<dbReference type="GO" id="GO:0016787">
    <property type="term" value="F:hydrolase activity"/>
    <property type="evidence" value="ECO:0007669"/>
    <property type="project" value="UniProtKB-KW"/>
</dbReference>
<evidence type="ECO:0000259" key="22">
    <source>
        <dbReference type="PROSITE" id="PS51195"/>
    </source>
</evidence>
<evidence type="ECO:0000259" key="20">
    <source>
        <dbReference type="PROSITE" id="PS51192"/>
    </source>
</evidence>
<evidence type="ECO:0000256" key="17">
    <source>
        <dbReference type="PROSITE-ProRule" id="PRU00552"/>
    </source>
</evidence>
<reference evidence="23" key="1">
    <citation type="submission" date="2016-04" db="EMBL/GenBank/DDBJ databases">
        <authorList>
            <person name="Evans L.H."/>
            <person name="Alamgir A."/>
            <person name="Owens N."/>
            <person name="Weber N.D."/>
            <person name="Virtaneva K."/>
            <person name="Barbian K."/>
            <person name="Babar A."/>
            <person name="Rosenke K."/>
        </authorList>
    </citation>
    <scope>NUCLEOTIDE SEQUENCE [LARGE SCALE GENOMIC DNA]</scope>
    <source>
        <strain evidence="23">CBS 101.48</strain>
    </source>
</reference>
<dbReference type="SUPFAM" id="SSF90209">
    <property type="entry name" value="Ran binding protein zinc finger-like"/>
    <property type="match status" value="4"/>
</dbReference>